<dbReference type="Gene3D" id="1.10.10.10">
    <property type="entry name" value="Winged helix-like DNA-binding domain superfamily/Winged helix DNA-binding domain"/>
    <property type="match status" value="1"/>
</dbReference>
<dbReference type="EMBL" id="NFZT01000001">
    <property type="protein sequence ID" value="OWV34617.1"/>
    <property type="molecule type" value="Genomic_DNA"/>
</dbReference>
<protein>
    <recommendedName>
        <fullName evidence="3">S-adenosylmethionine tRNA ribosyltransferase</fullName>
    </recommendedName>
</protein>
<evidence type="ECO:0000313" key="2">
    <source>
        <dbReference type="Proteomes" id="UP000198462"/>
    </source>
</evidence>
<organism evidence="1 2">
    <name type="scientific">Pacificimonas flava</name>
    <dbReference type="NCBI Taxonomy" id="1234595"/>
    <lineage>
        <taxon>Bacteria</taxon>
        <taxon>Pseudomonadati</taxon>
        <taxon>Pseudomonadota</taxon>
        <taxon>Alphaproteobacteria</taxon>
        <taxon>Sphingomonadales</taxon>
        <taxon>Sphingosinicellaceae</taxon>
        <taxon>Pacificimonas</taxon>
    </lineage>
</organism>
<dbReference type="InterPro" id="IPR036390">
    <property type="entry name" value="WH_DNA-bd_sf"/>
</dbReference>
<dbReference type="Proteomes" id="UP000198462">
    <property type="component" value="Unassembled WGS sequence"/>
</dbReference>
<dbReference type="InterPro" id="IPR021660">
    <property type="entry name" value="DUF3253"/>
</dbReference>
<proteinExistence type="predicted"/>
<sequence length="90" mass="9409">MPSTAEIEDRLLGLARDRGQDKSFCPSEAARALVSAAPPGGNGDWRVLMPDIRTEASRLVAAGELRCTRAGAEVDPLSPGGPIRLSLPLG</sequence>
<evidence type="ECO:0000313" key="1">
    <source>
        <dbReference type="EMBL" id="OWV34617.1"/>
    </source>
</evidence>
<name>A0A219B8F7_9SPHN</name>
<evidence type="ECO:0008006" key="3">
    <source>
        <dbReference type="Google" id="ProtNLM"/>
    </source>
</evidence>
<dbReference type="SUPFAM" id="SSF46785">
    <property type="entry name" value="Winged helix' DNA-binding domain"/>
    <property type="match status" value="1"/>
</dbReference>
<comment type="caution">
    <text evidence="1">The sequence shown here is derived from an EMBL/GenBank/DDBJ whole genome shotgun (WGS) entry which is preliminary data.</text>
</comment>
<dbReference type="AlphaFoldDB" id="A0A219B8F7"/>
<dbReference type="InterPro" id="IPR036388">
    <property type="entry name" value="WH-like_DNA-bd_sf"/>
</dbReference>
<dbReference type="Pfam" id="PF11625">
    <property type="entry name" value="DUF3253"/>
    <property type="match status" value="1"/>
</dbReference>
<keyword evidence="2" id="KW-1185">Reference proteome</keyword>
<reference evidence="2" key="1">
    <citation type="submission" date="2017-05" db="EMBL/GenBank/DDBJ databases">
        <authorList>
            <person name="Lin X."/>
        </authorList>
    </citation>
    <scope>NUCLEOTIDE SEQUENCE [LARGE SCALE GENOMIC DNA]</scope>
    <source>
        <strain evidence="2">JLT2012</strain>
    </source>
</reference>
<dbReference type="RefSeq" id="WP_088713315.1">
    <property type="nucleotide sequence ID" value="NZ_NFZT01000001.1"/>
</dbReference>
<dbReference type="OrthoDB" id="34459at2"/>
<accession>A0A219B8F7</accession>
<gene>
    <name evidence="1" type="ORF">B5C34_03390</name>
</gene>